<comment type="caution">
    <text evidence="1">The sequence shown here is derived from an EMBL/GenBank/DDBJ whole genome shotgun (WGS) entry which is preliminary data.</text>
</comment>
<dbReference type="Proteomes" id="UP001151516">
    <property type="component" value="Unassembled WGS sequence"/>
</dbReference>
<dbReference type="EMBL" id="JANBTX010000135">
    <property type="protein sequence ID" value="KAJ2685781.1"/>
    <property type="molecule type" value="Genomic_DNA"/>
</dbReference>
<proteinExistence type="predicted"/>
<name>A0A9W8GHE9_9FUNG</name>
<evidence type="ECO:0000313" key="1">
    <source>
        <dbReference type="EMBL" id="KAJ2685781.1"/>
    </source>
</evidence>
<feature type="non-terminal residue" evidence="1">
    <location>
        <position position="60"/>
    </location>
</feature>
<organism evidence="1 2">
    <name type="scientific">Coemansia spiralis</name>
    <dbReference type="NCBI Taxonomy" id="417178"/>
    <lineage>
        <taxon>Eukaryota</taxon>
        <taxon>Fungi</taxon>
        <taxon>Fungi incertae sedis</taxon>
        <taxon>Zoopagomycota</taxon>
        <taxon>Kickxellomycotina</taxon>
        <taxon>Kickxellomycetes</taxon>
        <taxon>Kickxellales</taxon>
        <taxon>Kickxellaceae</taxon>
        <taxon>Coemansia</taxon>
    </lineage>
</organism>
<evidence type="ECO:0000313" key="2">
    <source>
        <dbReference type="Proteomes" id="UP001151516"/>
    </source>
</evidence>
<dbReference type="AlphaFoldDB" id="A0A9W8GHE9"/>
<reference evidence="1" key="1">
    <citation type="submission" date="2022-07" db="EMBL/GenBank/DDBJ databases">
        <title>Phylogenomic reconstructions and comparative analyses of Kickxellomycotina fungi.</title>
        <authorList>
            <person name="Reynolds N.K."/>
            <person name="Stajich J.E."/>
            <person name="Barry K."/>
            <person name="Grigoriev I.V."/>
            <person name="Crous P."/>
            <person name="Smith M.E."/>
        </authorList>
    </citation>
    <scope>NUCLEOTIDE SEQUENCE</scope>
    <source>
        <strain evidence="1">CBS 109367</strain>
    </source>
</reference>
<keyword evidence="2" id="KW-1185">Reference proteome</keyword>
<sequence length="60" mass="6835">MAVHMLNFIEKSGYNVIGVNFALFAHKNKYVDNISIYKNGKLMHVVADSNMEAFADRLDE</sequence>
<protein>
    <submittedName>
        <fullName evidence="1">Uncharacterized protein</fullName>
    </submittedName>
</protein>
<gene>
    <name evidence="1" type="ORF">IWW39_004066</name>
</gene>
<accession>A0A9W8GHE9</accession>